<dbReference type="EMBL" id="MIJD01000621">
    <property type="protein sequence ID" value="OPE44849.1"/>
    <property type="molecule type" value="Genomic_DNA"/>
</dbReference>
<gene>
    <name evidence="4" type="ORF">BV510_30125</name>
</gene>
<dbReference type="Proteomes" id="UP000191039">
    <property type="component" value="Unassembled WGS sequence"/>
</dbReference>
<dbReference type="RefSeq" id="WP_165693896.1">
    <property type="nucleotide sequence ID" value="NZ_MIJD01000621.1"/>
</dbReference>
<comment type="similarity">
    <text evidence="1">Belongs to the ATP-dependent AMP-binding enzyme family.</text>
</comment>
<name>A0A1T3VS12_9MYCO</name>
<feature type="non-terminal residue" evidence="4">
    <location>
        <position position="137"/>
    </location>
</feature>
<protein>
    <submittedName>
        <fullName evidence="4">AMP-binding protein</fullName>
    </submittedName>
</protein>
<evidence type="ECO:0000313" key="4">
    <source>
        <dbReference type="EMBL" id="OPE44849.1"/>
    </source>
</evidence>
<dbReference type="PANTHER" id="PTHR43201:SF5">
    <property type="entry name" value="MEDIUM-CHAIN ACYL-COA LIGASE ACSF2, MITOCHONDRIAL"/>
    <property type="match status" value="1"/>
</dbReference>
<dbReference type="AlphaFoldDB" id="A0A1T3VS12"/>
<organism evidence="4 5">
    <name type="scientific">Mycolicibacterium diernhoferi</name>
    <dbReference type="NCBI Taxonomy" id="1801"/>
    <lineage>
        <taxon>Bacteria</taxon>
        <taxon>Bacillati</taxon>
        <taxon>Actinomycetota</taxon>
        <taxon>Actinomycetes</taxon>
        <taxon>Mycobacteriales</taxon>
        <taxon>Mycobacteriaceae</taxon>
        <taxon>Mycolicibacterium</taxon>
    </lineage>
</organism>
<dbReference type="GO" id="GO:0006631">
    <property type="term" value="P:fatty acid metabolic process"/>
    <property type="evidence" value="ECO:0007669"/>
    <property type="project" value="TreeGrafter"/>
</dbReference>
<feature type="domain" description="AMP-dependent synthetase/ligase" evidence="3">
    <location>
        <begin position="27"/>
        <end position="126"/>
    </location>
</feature>
<dbReference type="PANTHER" id="PTHR43201">
    <property type="entry name" value="ACYL-COA SYNTHETASE"/>
    <property type="match status" value="1"/>
</dbReference>
<keyword evidence="2" id="KW-0436">Ligase</keyword>
<comment type="caution">
    <text evidence="4">The sequence shown here is derived from an EMBL/GenBank/DDBJ whole genome shotgun (WGS) entry which is preliminary data.</text>
</comment>
<dbReference type="SUPFAM" id="SSF56801">
    <property type="entry name" value="Acetyl-CoA synthetase-like"/>
    <property type="match status" value="1"/>
</dbReference>
<proteinExistence type="inferred from homology"/>
<evidence type="ECO:0000256" key="1">
    <source>
        <dbReference type="ARBA" id="ARBA00006432"/>
    </source>
</evidence>
<accession>A0A1T3VS12</accession>
<dbReference type="Gene3D" id="3.40.50.980">
    <property type="match status" value="1"/>
</dbReference>
<dbReference type="GO" id="GO:0031956">
    <property type="term" value="F:medium-chain fatty acid-CoA ligase activity"/>
    <property type="evidence" value="ECO:0007669"/>
    <property type="project" value="TreeGrafter"/>
</dbReference>
<reference evidence="4 5" key="1">
    <citation type="submission" date="2016-09" db="EMBL/GenBank/DDBJ databases">
        <title>genome sequences of unsequenced Mycobacteria.</title>
        <authorList>
            <person name="Greninger A.L."/>
            <person name="Jerome K.R."/>
            <person name="Mcnair B."/>
            <person name="Wallis C."/>
            <person name="Fang F."/>
        </authorList>
    </citation>
    <scope>NUCLEOTIDE SEQUENCE [LARGE SCALE GENOMIC DNA]</scope>
    <source>
        <strain evidence="4 5">BM1</strain>
    </source>
</reference>
<dbReference type="InterPro" id="IPR000873">
    <property type="entry name" value="AMP-dep_synth/lig_dom"/>
</dbReference>
<evidence type="ECO:0000259" key="3">
    <source>
        <dbReference type="Pfam" id="PF00501"/>
    </source>
</evidence>
<sequence>MQSYDAGPTDHEAGTAPLIEDTIGANFERTAAAHPDVEALVDVAQGLRWTYRELNDEIDVVARGLLGRGIAKGDRVGIWSPNCAEWTIVQYATAKIGAILVNINPAYRTHELSYVLNQSGVRMLISATSFKTSDYVA</sequence>
<evidence type="ECO:0000256" key="2">
    <source>
        <dbReference type="ARBA" id="ARBA00022598"/>
    </source>
</evidence>
<evidence type="ECO:0000313" key="5">
    <source>
        <dbReference type="Proteomes" id="UP000191039"/>
    </source>
</evidence>
<dbReference type="Pfam" id="PF00501">
    <property type="entry name" value="AMP-binding"/>
    <property type="match status" value="1"/>
</dbReference>